<evidence type="ECO:0000256" key="2">
    <source>
        <dbReference type="SAM" id="SignalP"/>
    </source>
</evidence>
<reference evidence="3 4" key="1">
    <citation type="submission" date="2019-03" db="EMBL/GenBank/DDBJ databases">
        <title>Arthrobacter sp. nov., an bacterium isolated from biocrust in Mu Us Desert.</title>
        <authorList>
            <person name="Lixiong L."/>
        </authorList>
    </citation>
    <scope>NUCLEOTIDE SEQUENCE [LARGE SCALE GENOMIC DNA]</scope>
    <source>
        <strain evidence="3 4">SLN-3</strain>
    </source>
</reference>
<feature type="compositionally biased region" description="Low complexity" evidence="1">
    <location>
        <begin position="28"/>
        <end position="43"/>
    </location>
</feature>
<evidence type="ECO:0000313" key="4">
    <source>
        <dbReference type="Proteomes" id="UP000295411"/>
    </source>
</evidence>
<keyword evidence="4" id="KW-1185">Reference proteome</keyword>
<dbReference type="GO" id="GO:0005507">
    <property type="term" value="F:copper ion binding"/>
    <property type="evidence" value="ECO:0007669"/>
    <property type="project" value="InterPro"/>
</dbReference>
<keyword evidence="2" id="KW-0732">Signal</keyword>
<protein>
    <recommendedName>
        <fullName evidence="5">Lipoprotein</fullName>
    </recommendedName>
</protein>
<proteinExistence type="predicted"/>
<evidence type="ECO:0000313" key="3">
    <source>
        <dbReference type="EMBL" id="TDK24735.1"/>
    </source>
</evidence>
<comment type="caution">
    <text evidence="3">The sequence shown here is derived from an EMBL/GenBank/DDBJ whole genome shotgun (WGS) entry which is preliminary data.</text>
</comment>
<accession>A0A4R5TUJ7</accession>
<dbReference type="AlphaFoldDB" id="A0A4R5TUJ7"/>
<dbReference type="OrthoDB" id="914406at2"/>
<sequence>MSLSSPVRRSLLAVTVALITCSCTTQGPPSTTEPSAEPSPSESVPGTAASEPAADVLPDMAMLPLETFRLAYEGDERVLRFDTDVINNGPGPVDVTGERKNTMTPDLKVKQNILLEDGSTREVDTDAILRYETFDGHEHFHFQDFERYRMRPEGGSEWTGSHKEGWCLIDDGNLGGKPSRYNPDNFDCGAYEEDEALEVRQGLTEGWVDVYDWYLEGQYIELKGLEIPGNFCVEAEVDPEKLLTEVTRDNNIASALVRITDTEVTIVRQGC</sequence>
<feature type="chain" id="PRO_5038487128" description="Lipoprotein" evidence="2">
    <location>
        <begin position="28"/>
        <end position="271"/>
    </location>
</feature>
<feature type="region of interest" description="Disordered" evidence="1">
    <location>
        <begin position="24"/>
        <end position="52"/>
    </location>
</feature>
<dbReference type="Pfam" id="PF01186">
    <property type="entry name" value="Lysyl_oxidase"/>
    <property type="match status" value="1"/>
</dbReference>
<dbReference type="EMBL" id="SMTK01000004">
    <property type="protein sequence ID" value="TDK24735.1"/>
    <property type="molecule type" value="Genomic_DNA"/>
</dbReference>
<dbReference type="Proteomes" id="UP000295411">
    <property type="component" value="Unassembled WGS sequence"/>
</dbReference>
<dbReference type="RefSeq" id="WP_133404400.1">
    <property type="nucleotide sequence ID" value="NZ_SMTK01000004.1"/>
</dbReference>
<organism evidence="3 4">
    <name type="scientific">Arthrobacter crusticola</name>
    <dbReference type="NCBI Taxonomy" id="2547960"/>
    <lineage>
        <taxon>Bacteria</taxon>
        <taxon>Bacillati</taxon>
        <taxon>Actinomycetota</taxon>
        <taxon>Actinomycetes</taxon>
        <taxon>Micrococcales</taxon>
        <taxon>Micrococcaceae</taxon>
        <taxon>Arthrobacter</taxon>
    </lineage>
</organism>
<name>A0A4R5TUJ7_9MICC</name>
<gene>
    <name evidence="3" type="ORF">E2F48_13060</name>
</gene>
<evidence type="ECO:0000256" key="1">
    <source>
        <dbReference type="SAM" id="MobiDB-lite"/>
    </source>
</evidence>
<feature type="signal peptide" evidence="2">
    <location>
        <begin position="1"/>
        <end position="27"/>
    </location>
</feature>
<dbReference type="InterPro" id="IPR001695">
    <property type="entry name" value="Lysyl_oxidase"/>
</dbReference>
<evidence type="ECO:0008006" key="5">
    <source>
        <dbReference type="Google" id="ProtNLM"/>
    </source>
</evidence>
<dbReference type="GO" id="GO:0016641">
    <property type="term" value="F:oxidoreductase activity, acting on the CH-NH2 group of donors, oxygen as acceptor"/>
    <property type="evidence" value="ECO:0007669"/>
    <property type="project" value="InterPro"/>
</dbReference>